<dbReference type="OrthoDB" id="10262413at2759"/>
<dbReference type="EMBL" id="LKCW01000004">
    <property type="protein sequence ID" value="KPM45869.1"/>
    <property type="molecule type" value="Genomic_DNA"/>
</dbReference>
<reference evidence="2 3" key="1">
    <citation type="submission" date="2015-09" db="EMBL/GenBank/DDBJ databases">
        <title>Draft genome of a European isolate of the apple canker pathogen Neonectria ditissima.</title>
        <authorList>
            <person name="Gomez-Cortecero A."/>
            <person name="Harrison R.J."/>
            <person name="Armitage A.D."/>
        </authorList>
    </citation>
    <scope>NUCLEOTIDE SEQUENCE [LARGE SCALE GENOMIC DNA]</scope>
    <source>
        <strain evidence="2 3">R09/05</strain>
    </source>
</reference>
<accession>A0A0P7BPI8</accession>
<dbReference type="SUPFAM" id="SSF51735">
    <property type="entry name" value="NAD(P)-binding Rossmann-fold domains"/>
    <property type="match status" value="1"/>
</dbReference>
<organism evidence="2 3">
    <name type="scientific">Neonectria ditissima</name>
    <dbReference type="NCBI Taxonomy" id="78410"/>
    <lineage>
        <taxon>Eukaryota</taxon>
        <taxon>Fungi</taxon>
        <taxon>Dikarya</taxon>
        <taxon>Ascomycota</taxon>
        <taxon>Pezizomycotina</taxon>
        <taxon>Sordariomycetes</taxon>
        <taxon>Hypocreomycetidae</taxon>
        <taxon>Hypocreales</taxon>
        <taxon>Nectriaceae</taxon>
        <taxon>Neonectria</taxon>
    </lineage>
</organism>
<keyword evidence="3" id="KW-1185">Reference proteome</keyword>
<gene>
    <name evidence="2" type="ORF">AK830_g601</name>
</gene>
<dbReference type="Proteomes" id="UP000050424">
    <property type="component" value="Unassembled WGS sequence"/>
</dbReference>
<evidence type="ECO:0000313" key="3">
    <source>
        <dbReference type="Proteomes" id="UP000050424"/>
    </source>
</evidence>
<evidence type="ECO:0000259" key="1">
    <source>
        <dbReference type="Pfam" id="PF01370"/>
    </source>
</evidence>
<feature type="domain" description="NAD-dependent epimerase/dehydratase" evidence="1">
    <location>
        <begin position="7"/>
        <end position="239"/>
    </location>
</feature>
<dbReference type="InterPro" id="IPR051783">
    <property type="entry name" value="NAD(P)-dependent_oxidoreduct"/>
</dbReference>
<dbReference type="Gene3D" id="3.40.50.720">
    <property type="entry name" value="NAD(P)-binding Rossmann-like Domain"/>
    <property type="match status" value="1"/>
</dbReference>
<dbReference type="AlphaFoldDB" id="A0A0P7BPI8"/>
<protein>
    <recommendedName>
        <fullName evidence="1">NAD-dependent epimerase/dehydratase domain-containing protein</fullName>
    </recommendedName>
</protein>
<dbReference type="InterPro" id="IPR036291">
    <property type="entry name" value="NAD(P)-bd_dom_sf"/>
</dbReference>
<dbReference type="Pfam" id="PF01370">
    <property type="entry name" value="Epimerase"/>
    <property type="match status" value="1"/>
</dbReference>
<dbReference type="PANTHER" id="PTHR48079:SF6">
    <property type="entry name" value="NAD(P)-BINDING DOMAIN-CONTAINING PROTEIN-RELATED"/>
    <property type="match status" value="1"/>
</dbReference>
<name>A0A0P7BPI8_9HYPO</name>
<dbReference type="GO" id="GO:0005737">
    <property type="term" value="C:cytoplasm"/>
    <property type="evidence" value="ECO:0007669"/>
    <property type="project" value="TreeGrafter"/>
</dbReference>
<comment type="caution">
    <text evidence="2">The sequence shown here is derived from an EMBL/GenBank/DDBJ whole genome shotgun (WGS) entry which is preliminary data.</text>
</comment>
<dbReference type="GO" id="GO:0004029">
    <property type="term" value="F:aldehyde dehydrogenase (NAD+) activity"/>
    <property type="evidence" value="ECO:0007669"/>
    <property type="project" value="TreeGrafter"/>
</dbReference>
<evidence type="ECO:0000313" key="2">
    <source>
        <dbReference type="EMBL" id="KPM45869.1"/>
    </source>
</evidence>
<proteinExistence type="predicted"/>
<dbReference type="PANTHER" id="PTHR48079">
    <property type="entry name" value="PROTEIN YEEZ"/>
    <property type="match status" value="1"/>
</dbReference>
<dbReference type="InterPro" id="IPR001509">
    <property type="entry name" value="Epimerase_deHydtase"/>
</dbReference>
<dbReference type="STRING" id="78410.A0A0P7BPI8"/>
<sequence length="359" mass="39422">MARRSLLITGVSGYCGGTILSAIIRTDTLIREVDVFGLVRTEDQRAAVAGLGIKPVLFDDWDQSSQLEAIAEGFDIIIHAGAGWHPGAARALITGQGKRRSRTGHDVHYFHLSGTSSLSDYPHTEHWVETRTFSDEEDIYSYLKSREATKPYKVRETDILVAEEGESNRVQTHNVIAPTIFGLGSGLFNRYSIQIPVMAQAALKSGQMSVLEDGQTVWSHVHVEDLAMLFVVLLQRVLEGVAIPSGKAGIYFSETGTHTHIELSQIMAKTGKELGLFKTDVVRSVHLEEAAELWSGGVTFHAELAYGSNSRTKAVLGRKLGWVPLHAADWETTFATEIPALIANPLRSFEVPVLMKEEA</sequence>